<evidence type="ECO:0000313" key="4">
    <source>
        <dbReference type="Proteomes" id="UP000189274"/>
    </source>
</evidence>
<sequence>MTCDNSVDFDSVVNLEENFYRDSYHNAHEIGFEHTKLDGKQFGIQTGFQRFVLLGALKKFTQLVDEELQNNDDLPNKISDKMLKSINEILKLSQGFYSDGLIETSNTPADVESYEKQMKLIKSKAKILYSKLGYKSKFSDLESTCRSLSGDIPSTQINTGDENDMW</sequence>
<dbReference type="PANTHER" id="PTHR28532">
    <property type="entry name" value="GEO13458P1"/>
    <property type="match status" value="1"/>
</dbReference>
<proteinExistence type="predicted"/>
<reference evidence="4" key="1">
    <citation type="journal article" date="2017" name="Genome Announc.">
        <title>Genome sequences of Cyberlindnera fabianii 65, Pichia kudriavzevii 129, and Saccharomyces cerevisiae 131 isolated from fermented masau fruits in Zimbabwe.</title>
        <authorList>
            <person name="van Rijswijck I.M.H."/>
            <person name="Derks M.F.L."/>
            <person name="Abee T."/>
            <person name="de Ridder D."/>
            <person name="Smid E.J."/>
        </authorList>
    </citation>
    <scope>NUCLEOTIDE SEQUENCE [LARGE SCALE GENOMIC DNA]</scope>
    <source>
        <strain evidence="4">129</strain>
    </source>
</reference>
<dbReference type="Proteomes" id="UP000189274">
    <property type="component" value="Unassembled WGS sequence"/>
</dbReference>
<dbReference type="Proteomes" id="UP000195871">
    <property type="component" value="Unassembled WGS sequence"/>
</dbReference>
<dbReference type="InterPro" id="IPR052436">
    <property type="entry name" value="LTO1_adapter"/>
</dbReference>
<evidence type="ECO:0008006" key="7">
    <source>
        <dbReference type="Google" id="ProtNLM"/>
    </source>
</evidence>
<keyword evidence="6" id="KW-1185">Reference proteome</keyword>
<protein>
    <recommendedName>
        <fullName evidence="7">Essential protein Yae1 N-terminal domain-containing protein</fullName>
    </recommendedName>
</protein>
<dbReference type="PANTHER" id="PTHR28532:SF1">
    <property type="entry name" value="ORAL CANCER OVEREXPRESSED 1"/>
    <property type="match status" value="1"/>
</dbReference>
<evidence type="ECO:0000313" key="2">
    <source>
        <dbReference type="EMBL" id="ONH73889.1"/>
    </source>
</evidence>
<gene>
    <name evidence="2" type="ORF">BOH78_2844</name>
    <name evidence="1" type="ORF">C5L36_0C04760</name>
    <name evidence="3" type="ORF">CAS74_000490</name>
</gene>
<dbReference type="EMBL" id="CP028775">
    <property type="protein sequence ID" value="AWU76545.1"/>
    <property type="molecule type" value="Genomic_DNA"/>
</dbReference>
<accession>A0A1V2LMD0</accession>
<dbReference type="OrthoDB" id="48036at2759"/>
<reference evidence="2" key="2">
    <citation type="submission" date="2017-01" db="EMBL/GenBank/DDBJ databases">
        <authorList>
            <person name="Mah S.A."/>
            <person name="Swanson W.J."/>
            <person name="Moy G.W."/>
            <person name="Vacquier V.D."/>
        </authorList>
    </citation>
    <scope>NUCLEOTIDE SEQUENCE [LARGE SCALE GENOMIC DNA]</scope>
    <source>
        <strain evidence="2">129</strain>
    </source>
</reference>
<evidence type="ECO:0000313" key="5">
    <source>
        <dbReference type="Proteomes" id="UP000195871"/>
    </source>
</evidence>
<dbReference type="VEuPathDB" id="FungiDB:C5L36_0C04760"/>
<dbReference type="Proteomes" id="UP000249293">
    <property type="component" value="Chromosome 3"/>
</dbReference>
<reference evidence="3 5" key="3">
    <citation type="submission" date="2017-05" db="EMBL/GenBank/DDBJ databases">
        <title>The Genome Sequence of Candida krusei Ckrusei653.</title>
        <authorList>
            <person name="Cuomo C."/>
            <person name="Forche A."/>
            <person name="Young S."/>
            <person name="Abouelleil A."/>
            <person name="Cao P."/>
            <person name="Chapman S."/>
            <person name="Cusick C."/>
            <person name="Shea T."/>
            <person name="Nusbaum C."/>
            <person name="Birren B."/>
        </authorList>
    </citation>
    <scope>NUCLEOTIDE SEQUENCE [LARGE SCALE GENOMIC DNA]</scope>
    <source>
        <strain evidence="3 5">Ckrusei653</strain>
    </source>
</reference>
<evidence type="ECO:0000313" key="3">
    <source>
        <dbReference type="EMBL" id="OUT24107.1"/>
    </source>
</evidence>
<reference evidence="1 6" key="4">
    <citation type="submission" date="2018-06" db="EMBL/GenBank/DDBJ databases">
        <title>Population genomics shows no distinction between pathogenic Candida krusei and environmental Pichia kudriavzevii: One species, four names.</title>
        <authorList>
            <person name="Douglass A.P."/>
            <person name="Offei B."/>
            <person name="Braun-Galleani S."/>
            <person name="Coughlan A.Y."/>
            <person name="Martos A."/>
            <person name="Ortiz-Merino R.A."/>
            <person name="Byrne K.P."/>
            <person name="Wolfe K.H."/>
        </authorList>
    </citation>
    <scope>NUCLEOTIDE SEQUENCE [LARGE SCALE GENOMIC DNA]</scope>
    <source>
        <strain evidence="1 6">CBS573</strain>
    </source>
</reference>
<dbReference type="EMBL" id="NHMM01000001">
    <property type="protein sequence ID" value="OUT24107.1"/>
    <property type="molecule type" value="Genomic_DNA"/>
</dbReference>
<evidence type="ECO:0000313" key="1">
    <source>
        <dbReference type="EMBL" id="AWU76545.1"/>
    </source>
</evidence>
<organism evidence="2 4">
    <name type="scientific">Pichia kudriavzevii</name>
    <name type="common">Yeast</name>
    <name type="synonym">Issatchenkia orientalis</name>
    <dbReference type="NCBI Taxonomy" id="4909"/>
    <lineage>
        <taxon>Eukaryota</taxon>
        <taxon>Fungi</taxon>
        <taxon>Dikarya</taxon>
        <taxon>Ascomycota</taxon>
        <taxon>Saccharomycotina</taxon>
        <taxon>Pichiomycetes</taxon>
        <taxon>Pichiales</taxon>
        <taxon>Pichiaceae</taxon>
        <taxon>Pichia</taxon>
    </lineage>
</organism>
<dbReference type="EMBL" id="MQVM01000012">
    <property type="protein sequence ID" value="ONH73889.1"/>
    <property type="molecule type" value="Genomic_DNA"/>
</dbReference>
<name>A0A1V2LMD0_PICKU</name>
<dbReference type="STRING" id="4909.A0A1V2LMD0"/>
<evidence type="ECO:0000313" key="6">
    <source>
        <dbReference type="Proteomes" id="UP000249293"/>
    </source>
</evidence>
<dbReference type="AlphaFoldDB" id="A0A1V2LMD0"/>